<dbReference type="Proteomes" id="UP000317944">
    <property type="component" value="Unassembled WGS sequence"/>
</dbReference>
<dbReference type="OrthoDB" id="2734326at2"/>
<dbReference type="EMBL" id="SADV01000003">
    <property type="protein sequence ID" value="TQR37093.1"/>
    <property type="molecule type" value="Genomic_DNA"/>
</dbReference>
<protein>
    <submittedName>
        <fullName evidence="1">Uncharacterized protein</fullName>
    </submittedName>
</protein>
<dbReference type="Pfam" id="PF20317">
    <property type="entry name" value="HTH_60"/>
    <property type="match status" value="1"/>
</dbReference>
<organism evidence="1 2">
    <name type="scientific">Lysinibacillus sphaericus</name>
    <name type="common">Bacillus sphaericus</name>
    <dbReference type="NCBI Taxonomy" id="1421"/>
    <lineage>
        <taxon>Bacteria</taxon>
        <taxon>Bacillati</taxon>
        <taxon>Bacillota</taxon>
        <taxon>Bacilli</taxon>
        <taxon>Bacillales</taxon>
        <taxon>Bacillaceae</taxon>
        <taxon>Lysinibacillus</taxon>
    </lineage>
</organism>
<comment type="caution">
    <text evidence="1">The sequence shown here is derived from an EMBL/GenBank/DDBJ whole genome shotgun (WGS) entry which is preliminary data.</text>
</comment>
<sequence>MDENQKKEEISFLTNGPTQSDYFRDQFQELIKKFNLQLQQLSKMFDIPINDIENIMKDSISITNEKFEEIEYKLTMLNFGFDDFNAKDRVKSILNSLLVEYEITTESLSKIINVAEKELIDFKEDQLLERNIEIEICVNIILLNFALHK</sequence>
<name>A0A544UTI1_LYSSH</name>
<dbReference type="InterPro" id="IPR046930">
    <property type="entry name" value="HTH_60"/>
</dbReference>
<reference evidence="1 2" key="1">
    <citation type="submission" date="2018-03" db="EMBL/GenBank/DDBJ databases">
        <title>Aerobic endospore-forming bacteria genome sequencing and assembly.</title>
        <authorList>
            <person name="Cavalcante D.A."/>
            <person name="Driks A."/>
            <person name="Putonti C."/>
            <person name="De-Souza M.T."/>
        </authorList>
    </citation>
    <scope>NUCLEOTIDE SEQUENCE [LARGE SCALE GENOMIC DNA]</scope>
    <source>
        <strain evidence="1 2">SDF0037</strain>
    </source>
</reference>
<evidence type="ECO:0000313" key="2">
    <source>
        <dbReference type="Proteomes" id="UP000317944"/>
    </source>
</evidence>
<accession>A0A544UTI1</accession>
<gene>
    <name evidence="1" type="ORF">C7Y47_05200</name>
</gene>
<dbReference type="RefSeq" id="WP_142507788.1">
    <property type="nucleotide sequence ID" value="NZ_SADV01000003.1"/>
</dbReference>
<dbReference type="AlphaFoldDB" id="A0A544UTI1"/>
<proteinExistence type="predicted"/>
<evidence type="ECO:0000313" key="1">
    <source>
        <dbReference type="EMBL" id="TQR37093.1"/>
    </source>
</evidence>